<comment type="similarity">
    <text evidence="2">Belongs to the Dus family. Dus3 subfamily.</text>
</comment>
<proteinExistence type="inferred from homology"/>
<evidence type="ECO:0000256" key="11">
    <source>
        <dbReference type="ARBA" id="ARBA00049447"/>
    </source>
</evidence>
<evidence type="ECO:0000256" key="1">
    <source>
        <dbReference type="ARBA" id="ARBA00001917"/>
    </source>
</evidence>
<dbReference type="Gene3D" id="3.20.20.70">
    <property type="entry name" value="Aldolase class I"/>
    <property type="match status" value="1"/>
</dbReference>
<comment type="catalytic activity">
    <reaction evidence="9">
        <text>5,6-dihydrouridine(47) in tRNA + NAD(+) = uridine(47) in tRNA + NADH + H(+)</text>
        <dbReference type="Rhea" id="RHEA:53364"/>
        <dbReference type="Rhea" id="RHEA-COMP:13539"/>
        <dbReference type="Rhea" id="RHEA-COMP:13540"/>
        <dbReference type="ChEBI" id="CHEBI:15378"/>
        <dbReference type="ChEBI" id="CHEBI:57540"/>
        <dbReference type="ChEBI" id="CHEBI:57945"/>
        <dbReference type="ChEBI" id="CHEBI:65315"/>
        <dbReference type="ChEBI" id="CHEBI:74443"/>
        <dbReference type="EC" id="1.3.1.89"/>
    </reaction>
    <physiologicalReaction direction="right-to-left" evidence="9">
        <dbReference type="Rhea" id="RHEA:53366"/>
    </physiologicalReaction>
</comment>
<comment type="catalytic activity">
    <reaction evidence="10">
        <text>a 5,6-dihydrouridine in mRNA + NAD(+) = a uridine in mRNA + NADH + H(+)</text>
        <dbReference type="Rhea" id="RHEA:69851"/>
        <dbReference type="Rhea" id="RHEA-COMP:14658"/>
        <dbReference type="Rhea" id="RHEA-COMP:17789"/>
        <dbReference type="ChEBI" id="CHEBI:15378"/>
        <dbReference type="ChEBI" id="CHEBI:57540"/>
        <dbReference type="ChEBI" id="CHEBI:57945"/>
        <dbReference type="ChEBI" id="CHEBI:65315"/>
        <dbReference type="ChEBI" id="CHEBI:74443"/>
    </reaction>
    <physiologicalReaction direction="right-to-left" evidence="10">
        <dbReference type="Rhea" id="RHEA:69853"/>
    </physiologicalReaction>
</comment>
<evidence type="ECO:0000256" key="3">
    <source>
        <dbReference type="ARBA" id="ARBA00012376"/>
    </source>
</evidence>
<evidence type="ECO:0000256" key="9">
    <source>
        <dbReference type="ARBA" id="ARBA00048266"/>
    </source>
</evidence>
<keyword evidence="4" id="KW-0285">Flavoprotein</keyword>
<dbReference type="PANTHER" id="PTHR45846">
    <property type="entry name" value="TRNA-DIHYDROURIDINE(47) SYNTHASE [NAD(P)(+)]-LIKE"/>
    <property type="match status" value="1"/>
</dbReference>
<keyword evidence="16" id="KW-1185">Reference proteome</keyword>
<dbReference type="SUPFAM" id="SSF51395">
    <property type="entry name" value="FMN-linked oxidoreductases"/>
    <property type="match status" value="1"/>
</dbReference>
<comment type="catalytic activity">
    <reaction evidence="11">
        <text>a 5,6-dihydrouridine in mRNA + NADP(+) = a uridine in mRNA + NADPH + H(+)</text>
        <dbReference type="Rhea" id="RHEA:69855"/>
        <dbReference type="Rhea" id="RHEA-COMP:14658"/>
        <dbReference type="Rhea" id="RHEA-COMP:17789"/>
        <dbReference type="ChEBI" id="CHEBI:15378"/>
        <dbReference type="ChEBI" id="CHEBI:57783"/>
        <dbReference type="ChEBI" id="CHEBI:58349"/>
        <dbReference type="ChEBI" id="CHEBI:65315"/>
        <dbReference type="ChEBI" id="CHEBI:74443"/>
    </reaction>
    <physiologicalReaction direction="right-to-left" evidence="11">
        <dbReference type="Rhea" id="RHEA:69857"/>
    </physiologicalReaction>
</comment>
<dbReference type="PROSITE" id="PS01136">
    <property type="entry name" value="UPF0034"/>
    <property type="match status" value="1"/>
</dbReference>
<dbReference type="PANTHER" id="PTHR45846:SF1">
    <property type="entry name" value="TRNA-DIHYDROURIDINE(47) SYNTHASE [NAD(P)(+)]-LIKE"/>
    <property type="match status" value="1"/>
</dbReference>
<evidence type="ECO:0000256" key="6">
    <source>
        <dbReference type="ARBA" id="ARBA00022694"/>
    </source>
</evidence>
<dbReference type="GO" id="GO:0102265">
    <property type="term" value="F:tRNA-dihydrouridine47 synthase activity"/>
    <property type="evidence" value="ECO:0007669"/>
    <property type="project" value="UniProtKB-EC"/>
</dbReference>
<dbReference type="GO" id="GO:0050660">
    <property type="term" value="F:flavin adenine dinucleotide binding"/>
    <property type="evidence" value="ECO:0007669"/>
    <property type="project" value="InterPro"/>
</dbReference>
<evidence type="ECO:0000256" key="12">
    <source>
        <dbReference type="ARBA" id="ARBA00049513"/>
    </source>
</evidence>
<dbReference type="OrthoDB" id="259935at2759"/>
<gene>
    <name evidence="15" type="ORF">Ctob_013453</name>
</gene>
<evidence type="ECO:0000259" key="14">
    <source>
        <dbReference type="Pfam" id="PF01207"/>
    </source>
</evidence>
<keyword evidence="5" id="KW-0288">FMN</keyword>
<evidence type="ECO:0000313" key="15">
    <source>
        <dbReference type="EMBL" id="KOO27387.1"/>
    </source>
</evidence>
<protein>
    <recommendedName>
        <fullName evidence="3">tRNA-dihydrouridine(47) synthase [NAD(P)(+)]</fullName>
        <ecNumber evidence="3">1.3.1.89</ecNumber>
    </recommendedName>
</protein>
<keyword evidence="8" id="KW-0560">Oxidoreductase</keyword>
<evidence type="ECO:0000256" key="10">
    <source>
        <dbReference type="ARBA" id="ARBA00048342"/>
    </source>
</evidence>
<comment type="cofactor">
    <cofactor evidence="1">
        <name>FMN</name>
        <dbReference type="ChEBI" id="CHEBI:58210"/>
    </cofactor>
</comment>
<dbReference type="Pfam" id="PF01207">
    <property type="entry name" value="Dus"/>
    <property type="match status" value="1"/>
</dbReference>
<comment type="caution">
    <text evidence="15">The sequence shown here is derived from an EMBL/GenBank/DDBJ whole genome shotgun (WGS) entry which is preliminary data.</text>
</comment>
<evidence type="ECO:0000256" key="2">
    <source>
        <dbReference type="ARBA" id="ARBA00005451"/>
    </source>
</evidence>
<dbReference type="InterPro" id="IPR013785">
    <property type="entry name" value="Aldolase_TIM"/>
</dbReference>
<accession>A0A0M0JM33</accession>
<comment type="catalytic activity">
    <reaction evidence="12">
        <text>5,6-dihydrouridine(47) in tRNA + NADP(+) = uridine(47) in tRNA + NADPH + H(+)</text>
        <dbReference type="Rhea" id="RHEA:53360"/>
        <dbReference type="Rhea" id="RHEA-COMP:13539"/>
        <dbReference type="Rhea" id="RHEA-COMP:13540"/>
        <dbReference type="ChEBI" id="CHEBI:15378"/>
        <dbReference type="ChEBI" id="CHEBI:57783"/>
        <dbReference type="ChEBI" id="CHEBI:58349"/>
        <dbReference type="ChEBI" id="CHEBI:65315"/>
        <dbReference type="ChEBI" id="CHEBI:74443"/>
        <dbReference type="EC" id="1.3.1.89"/>
    </reaction>
    <physiologicalReaction direction="right-to-left" evidence="12">
        <dbReference type="Rhea" id="RHEA:53362"/>
    </physiologicalReaction>
</comment>
<dbReference type="InterPro" id="IPR018517">
    <property type="entry name" value="tRNA_hU_synthase_CS"/>
</dbReference>
<sequence length="422" mass="46577">MGEMIFARMLLKGDRTEQARLRRAANEKLYCVQIATNDIEEGVSAAKLAADAGADWIDLNCGCPIYEATRRNLGSSLLRHPDKLARLVRGITAGSPLPLSVKVRIAAEGGEINVREVVSQLRDAGAAAVTIHGRTATDRYSKAADWKVIAQVVEDGVLSAHEAMRPVVPVLGNGDILTYYEARERIELSGVHGVMVGRGALTKPWIFQEFAESRAWEPTAAERIGVYRRLACYMKEHFGDDARGRKMAWYFLPWHFDFLCRYRALPESAFGEQSRRQPLMQTRFEELPDEAPPLERLLYARGPEQHEWIASTLWEADSDAAAVSKLTELAESSEWRAAGAHDANAGLSGSARSIGTAAPDETEELANIPSDDAAGGEGSKKQRRRRPEKPLRSEEEIVALRAVRAAKREATGAPPHVEGTRR</sequence>
<dbReference type="Proteomes" id="UP000037460">
    <property type="component" value="Unassembled WGS sequence"/>
</dbReference>
<evidence type="ECO:0000256" key="8">
    <source>
        <dbReference type="ARBA" id="ARBA00023002"/>
    </source>
</evidence>
<dbReference type="InterPro" id="IPR035587">
    <property type="entry name" value="DUS-like_FMN-bd"/>
</dbReference>
<keyword evidence="7" id="KW-0521">NADP</keyword>
<dbReference type="GO" id="GO:0003723">
    <property type="term" value="F:RNA binding"/>
    <property type="evidence" value="ECO:0007669"/>
    <property type="project" value="TreeGrafter"/>
</dbReference>
<dbReference type="CDD" id="cd02801">
    <property type="entry name" value="DUS_like_FMN"/>
    <property type="match status" value="1"/>
</dbReference>
<evidence type="ECO:0000256" key="7">
    <source>
        <dbReference type="ARBA" id="ARBA00022857"/>
    </source>
</evidence>
<evidence type="ECO:0000256" key="5">
    <source>
        <dbReference type="ARBA" id="ARBA00022643"/>
    </source>
</evidence>
<evidence type="ECO:0000256" key="13">
    <source>
        <dbReference type="SAM" id="MobiDB-lite"/>
    </source>
</evidence>
<evidence type="ECO:0000256" key="4">
    <source>
        <dbReference type="ARBA" id="ARBA00022630"/>
    </source>
</evidence>
<organism evidence="15 16">
    <name type="scientific">Chrysochromulina tobinii</name>
    <dbReference type="NCBI Taxonomy" id="1460289"/>
    <lineage>
        <taxon>Eukaryota</taxon>
        <taxon>Haptista</taxon>
        <taxon>Haptophyta</taxon>
        <taxon>Prymnesiophyceae</taxon>
        <taxon>Prymnesiales</taxon>
        <taxon>Chrysochromulinaceae</taxon>
        <taxon>Chrysochromulina</taxon>
    </lineage>
</organism>
<dbReference type="AlphaFoldDB" id="A0A0M0JM33"/>
<dbReference type="EMBL" id="JWZX01002722">
    <property type="protein sequence ID" value="KOO27387.1"/>
    <property type="molecule type" value="Genomic_DNA"/>
</dbReference>
<keyword evidence="6" id="KW-0819">tRNA processing</keyword>
<feature type="domain" description="DUS-like FMN-binding" evidence="14">
    <location>
        <begin position="3"/>
        <end position="248"/>
    </location>
</feature>
<evidence type="ECO:0000313" key="16">
    <source>
        <dbReference type="Proteomes" id="UP000037460"/>
    </source>
</evidence>
<reference evidence="16" key="1">
    <citation type="journal article" date="2015" name="PLoS Genet.">
        <title>Genome Sequence and Transcriptome Analyses of Chrysochromulina tobin: Metabolic Tools for Enhanced Algal Fitness in the Prominent Order Prymnesiales (Haptophyceae).</title>
        <authorList>
            <person name="Hovde B.T."/>
            <person name="Deodato C.R."/>
            <person name="Hunsperger H.M."/>
            <person name="Ryken S.A."/>
            <person name="Yost W."/>
            <person name="Jha R.K."/>
            <person name="Patterson J."/>
            <person name="Monnat R.J. Jr."/>
            <person name="Barlow S.B."/>
            <person name="Starkenburg S.R."/>
            <person name="Cattolico R.A."/>
        </authorList>
    </citation>
    <scope>NUCLEOTIDE SEQUENCE</scope>
    <source>
        <strain evidence="16">CCMP291</strain>
    </source>
</reference>
<dbReference type="EC" id="1.3.1.89" evidence="3"/>
<feature type="region of interest" description="Disordered" evidence="13">
    <location>
        <begin position="363"/>
        <end position="422"/>
    </location>
</feature>
<name>A0A0M0JM33_9EUKA</name>